<dbReference type="KEGG" id="tet:TTHERM_00526830"/>
<evidence type="ECO:0000313" key="3">
    <source>
        <dbReference type="Proteomes" id="UP000009168"/>
    </source>
</evidence>
<organism evidence="2 3">
    <name type="scientific">Tetrahymena thermophila (strain SB210)</name>
    <dbReference type="NCBI Taxonomy" id="312017"/>
    <lineage>
        <taxon>Eukaryota</taxon>
        <taxon>Sar</taxon>
        <taxon>Alveolata</taxon>
        <taxon>Ciliophora</taxon>
        <taxon>Intramacronucleata</taxon>
        <taxon>Oligohymenophorea</taxon>
        <taxon>Hymenostomatida</taxon>
        <taxon>Tetrahymenina</taxon>
        <taxon>Tetrahymenidae</taxon>
        <taxon>Tetrahymena</taxon>
    </lineage>
</organism>
<evidence type="ECO:0000256" key="1">
    <source>
        <dbReference type="SAM" id="Coils"/>
    </source>
</evidence>
<protein>
    <submittedName>
        <fullName evidence="2">Uncharacterized protein</fullName>
    </submittedName>
</protein>
<gene>
    <name evidence="2" type="ORF">TTHERM_00526830</name>
</gene>
<sequence>MKKDNTTQKLAEIPFQDVKLDLLYFAAVQQKPSGNSRDADGFNENTFIPLCFKQDKLKWVNEWLEAIEQEEEEEQENQRVSQAQKDRILQEQLKQKLAILKKEKEKKEMEIDNFNQTLSDLKKEIMIYEIKNKLLQKLIEEKQNEYQNYVDRFYMKEL</sequence>
<dbReference type="InParanoid" id="I7M4Q5"/>
<evidence type="ECO:0000313" key="2">
    <source>
        <dbReference type="EMBL" id="EAS07852.2"/>
    </source>
</evidence>
<proteinExistence type="predicted"/>
<reference evidence="3" key="1">
    <citation type="journal article" date="2006" name="PLoS Biol.">
        <title>Macronuclear genome sequence of the ciliate Tetrahymena thermophila, a model eukaryote.</title>
        <authorList>
            <person name="Eisen J.A."/>
            <person name="Coyne R.S."/>
            <person name="Wu M."/>
            <person name="Wu D."/>
            <person name="Thiagarajan M."/>
            <person name="Wortman J.R."/>
            <person name="Badger J.H."/>
            <person name="Ren Q."/>
            <person name="Amedeo P."/>
            <person name="Jones K.M."/>
            <person name="Tallon L.J."/>
            <person name="Delcher A.L."/>
            <person name="Salzberg S.L."/>
            <person name="Silva J.C."/>
            <person name="Haas B.J."/>
            <person name="Majoros W.H."/>
            <person name="Farzad M."/>
            <person name="Carlton J.M."/>
            <person name="Smith R.K. Jr."/>
            <person name="Garg J."/>
            <person name="Pearlman R.E."/>
            <person name="Karrer K.M."/>
            <person name="Sun L."/>
            <person name="Manning G."/>
            <person name="Elde N.C."/>
            <person name="Turkewitz A.P."/>
            <person name="Asai D.J."/>
            <person name="Wilkes D.E."/>
            <person name="Wang Y."/>
            <person name="Cai H."/>
            <person name="Collins K."/>
            <person name="Stewart B.A."/>
            <person name="Lee S.R."/>
            <person name="Wilamowska K."/>
            <person name="Weinberg Z."/>
            <person name="Ruzzo W.L."/>
            <person name="Wloga D."/>
            <person name="Gaertig J."/>
            <person name="Frankel J."/>
            <person name="Tsao C.-C."/>
            <person name="Gorovsky M.A."/>
            <person name="Keeling P.J."/>
            <person name="Waller R.F."/>
            <person name="Patron N.J."/>
            <person name="Cherry J.M."/>
            <person name="Stover N.A."/>
            <person name="Krieger C.J."/>
            <person name="del Toro C."/>
            <person name="Ryder H.F."/>
            <person name="Williamson S.C."/>
            <person name="Barbeau R.A."/>
            <person name="Hamilton E.P."/>
            <person name="Orias E."/>
        </authorList>
    </citation>
    <scope>NUCLEOTIDE SEQUENCE [LARGE SCALE GENOMIC DNA]</scope>
    <source>
        <strain evidence="3">SB210</strain>
    </source>
</reference>
<dbReference type="EMBL" id="GG662209">
    <property type="protein sequence ID" value="EAS07852.2"/>
    <property type="molecule type" value="Genomic_DNA"/>
</dbReference>
<keyword evidence="1" id="KW-0175">Coiled coil</keyword>
<keyword evidence="3" id="KW-1185">Reference proteome</keyword>
<feature type="coiled-coil region" evidence="1">
    <location>
        <begin position="60"/>
        <end position="152"/>
    </location>
</feature>
<dbReference type="AlphaFoldDB" id="I7M4Q5"/>
<accession>I7M4Q5</accession>
<dbReference type="Proteomes" id="UP000009168">
    <property type="component" value="Unassembled WGS sequence"/>
</dbReference>
<dbReference type="GeneID" id="7847038"/>
<dbReference type="HOGENOM" id="CLU_1672793_0_0_1"/>
<dbReference type="RefSeq" id="XP_001028094.2">
    <property type="nucleotide sequence ID" value="XM_001028094.3"/>
</dbReference>
<name>I7M4Q5_TETTS</name>